<dbReference type="AlphaFoldDB" id="A0A6B3QXF1"/>
<comment type="similarity">
    <text evidence="1">Belongs to the glycosyl hydrolase 3 family.</text>
</comment>
<evidence type="ECO:0000259" key="3">
    <source>
        <dbReference type="SMART" id="SM01217"/>
    </source>
</evidence>
<reference evidence="4 5" key="1">
    <citation type="submission" date="2020-02" db="EMBL/GenBank/DDBJ databases">
        <title>Flavobacteriaceae Psychroflexus bacterium YR1-1, complete genome.</title>
        <authorList>
            <person name="Li Y."/>
            <person name="Wu S."/>
        </authorList>
    </citation>
    <scope>NUCLEOTIDE SEQUENCE [LARGE SCALE GENOMIC DNA]</scope>
    <source>
        <strain evidence="4 5">YR1-1</strain>
    </source>
</reference>
<dbReference type="GO" id="GO:0005975">
    <property type="term" value="P:carbohydrate metabolic process"/>
    <property type="evidence" value="ECO:0007669"/>
    <property type="project" value="InterPro"/>
</dbReference>
<dbReference type="InterPro" id="IPR026891">
    <property type="entry name" value="Fn3-like"/>
</dbReference>
<dbReference type="SUPFAM" id="SSF51445">
    <property type="entry name" value="(Trans)glycosidases"/>
    <property type="match status" value="1"/>
</dbReference>
<dbReference type="RefSeq" id="WP_164003288.1">
    <property type="nucleotide sequence ID" value="NZ_JAAIKD010000001.1"/>
</dbReference>
<dbReference type="Gene3D" id="2.60.40.10">
    <property type="entry name" value="Immunoglobulins"/>
    <property type="match status" value="1"/>
</dbReference>
<dbReference type="InterPro" id="IPR036881">
    <property type="entry name" value="Glyco_hydro_3_C_sf"/>
</dbReference>
<dbReference type="Gene3D" id="3.20.20.300">
    <property type="entry name" value="Glycoside hydrolase, family 3, N-terminal domain"/>
    <property type="match status" value="1"/>
</dbReference>
<dbReference type="GO" id="GO:0008422">
    <property type="term" value="F:beta-glucosidase activity"/>
    <property type="evidence" value="ECO:0007669"/>
    <property type="project" value="UniProtKB-EC"/>
</dbReference>
<dbReference type="Pfam" id="PF01915">
    <property type="entry name" value="Glyco_hydro_3_C"/>
    <property type="match status" value="1"/>
</dbReference>
<name>A0A6B3QXF1_9FLAO</name>
<dbReference type="InterPro" id="IPR050288">
    <property type="entry name" value="Cellulose_deg_GH3"/>
</dbReference>
<proteinExistence type="inferred from homology"/>
<dbReference type="FunFam" id="2.60.40.10:FF:000495">
    <property type="entry name" value="Periplasmic beta-glucosidase"/>
    <property type="match status" value="1"/>
</dbReference>
<dbReference type="Proteomes" id="UP000478505">
    <property type="component" value="Unassembled WGS sequence"/>
</dbReference>
<dbReference type="PROSITE" id="PS51257">
    <property type="entry name" value="PROKAR_LIPOPROTEIN"/>
    <property type="match status" value="1"/>
</dbReference>
<dbReference type="InterPro" id="IPR013783">
    <property type="entry name" value="Ig-like_fold"/>
</dbReference>
<dbReference type="Pfam" id="PF14310">
    <property type="entry name" value="Fn3-like"/>
    <property type="match status" value="1"/>
</dbReference>
<dbReference type="InterPro" id="IPR001764">
    <property type="entry name" value="Glyco_hydro_3_N"/>
</dbReference>
<dbReference type="InterPro" id="IPR036962">
    <property type="entry name" value="Glyco_hydro_3_N_sf"/>
</dbReference>
<dbReference type="Gene3D" id="3.40.50.1700">
    <property type="entry name" value="Glycoside hydrolase family 3 C-terminal domain"/>
    <property type="match status" value="1"/>
</dbReference>
<dbReference type="EC" id="3.2.1.21" evidence="4"/>
<dbReference type="SMART" id="SM01217">
    <property type="entry name" value="Fn3_like"/>
    <property type="match status" value="1"/>
</dbReference>
<evidence type="ECO:0000256" key="2">
    <source>
        <dbReference type="ARBA" id="ARBA00022801"/>
    </source>
</evidence>
<evidence type="ECO:0000313" key="5">
    <source>
        <dbReference type="Proteomes" id="UP000478505"/>
    </source>
</evidence>
<dbReference type="SUPFAM" id="SSF52279">
    <property type="entry name" value="Beta-D-glucan exohydrolase, C-terminal domain"/>
    <property type="match status" value="1"/>
</dbReference>
<organism evidence="4 5">
    <name type="scientific">Psychroflexus aurantiacus</name>
    <dbReference type="NCBI Taxonomy" id="2709310"/>
    <lineage>
        <taxon>Bacteria</taxon>
        <taxon>Pseudomonadati</taxon>
        <taxon>Bacteroidota</taxon>
        <taxon>Flavobacteriia</taxon>
        <taxon>Flavobacteriales</taxon>
        <taxon>Flavobacteriaceae</taxon>
        <taxon>Psychroflexus</taxon>
    </lineage>
</organism>
<dbReference type="EMBL" id="JAAIKD010000001">
    <property type="protein sequence ID" value="NEV92699.1"/>
    <property type="molecule type" value="Genomic_DNA"/>
</dbReference>
<evidence type="ECO:0000256" key="1">
    <source>
        <dbReference type="ARBA" id="ARBA00005336"/>
    </source>
</evidence>
<keyword evidence="4" id="KW-0326">Glycosidase</keyword>
<keyword evidence="5" id="KW-1185">Reference proteome</keyword>
<dbReference type="InterPro" id="IPR002772">
    <property type="entry name" value="Glyco_hydro_3_C"/>
</dbReference>
<dbReference type="PANTHER" id="PTHR42715">
    <property type="entry name" value="BETA-GLUCOSIDASE"/>
    <property type="match status" value="1"/>
</dbReference>
<gene>
    <name evidence="4" type="primary">bglX</name>
    <name evidence="4" type="ORF">G3567_00885</name>
</gene>
<comment type="caution">
    <text evidence="4">The sequence shown here is derived from an EMBL/GenBank/DDBJ whole genome shotgun (WGS) entry which is preliminary data.</text>
</comment>
<dbReference type="NCBIfam" id="NF011678">
    <property type="entry name" value="PRK15098.1"/>
    <property type="match status" value="1"/>
</dbReference>
<keyword evidence="2 4" id="KW-0378">Hydrolase</keyword>
<dbReference type="PRINTS" id="PR00133">
    <property type="entry name" value="GLHYDRLASE3"/>
</dbReference>
<dbReference type="InterPro" id="IPR017853">
    <property type="entry name" value="GH"/>
</dbReference>
<evidence type="ECO:0000313" key="4">
    <source>
        <dbReference type="EMBL" id="NEV92699.1"/>
    </source>
</evidence>
<dbReference type="Pfam" id="PF00933">
    <property type="entry name" value="Glyco_hydro_3"/>
    <property type="match status" value="1"/>
</dbReference>
<sequence>MKWIVLGFVGLLLIGCQQDPSLNKNVDESKIDQNVDELLAKMTLEEKIGQMNQYSGFMDFTGPQPNQGRAAKKLEHIKQGLVGSMLNVHGVENVRAVQKLAVEESRLGIPLIFGFDVIHGYKSVSPIPLAEAASWDLKAIKRSAEIAAEEASASGINWTFAPMVDISRDARWGRVMEGAGEDPFLGSEIAKARIKGFQGDDLSATNTVAATAKHFAAYGFAEAGRDYNTVDIGTSTLYNVVFPPFRAAVDADVKSFMTAFNVLNGIPATGDEFLLRDILKEKWDFGGFVVTDWDSAGEMVAHGFVKDGRAAAKQAVIAGSDMDMESYHYIEELKTLVEAGEVDMKLIDDSVRRILKVKYELGLFEDPYKYCSETREQETVNQPKFKAELRDMAKKSIVLLKNEKDVLPLNSSGQKIAVIGALANDKTSPLGSWRLAAEPGTAVSVLEGLAKFDQNTYTYAKGADVILGKASFTKELQINTSDTSDFAEAISVAKSADVVVMVLGEHGLQSGEARSRTRLDLPGVQQQLLEEVYKVNPNIVLVLQNGRPLAITWADEHIPAIVEAWQLGTESGNAIAEVLYGLYNPSAKLPMTFPRHVGQVPIYYNHKSTGRPYLPSPGEVFWSHYSDENNSPLYPFGYGLSYTSFSFKDLQIENTYADNNTVSVSVTVRNTGKRSGKATAQLYIHDEYASVTRPVKELKSFEQVELQAGESREITFQLTDEDLGFYTNTGEFVVEEGIFRVFVGEDSQAELTETFEL</sequence>
<accession>A0A6B3QXF1</accession>
<dbReference type="PANTHER" id="PTHR42715:SF10">
    <property type="entry name" value="BETA-GLUCOSIDASE"/>
    <property type="match status" value="1"/>
</dbReference>
<dbReference type="FunFam" id="3.20.20.300:FF:000005">
    <property type="entry name" value="Periplasmic beta-glucosidase"/>
    <property type="match status" value="1"/>
</dbReference>
<protein>
    <submittedName>
        <fullName evidence="4">Beta-glucosidase BglX</fullName>
        <ecNumber evidence="4">3.2.1.21</ecNumber>
    </submittedName>
</protein>
<feature type="domain" description="Fibronectin type III-like" evidence="3">
    <location>
        <begin position="678"/>
        <end position="747"/>
    </location>
</feature>